<evidence type="ECO:0000313" key="3">
    <source>
        <dbReference type="Proteomes" id="UP000250369"/>
    </source>
</evidence>
<dbReference type="Proteomes" id="UP000250369">
    <property type="component" value="Unassembled WGS sequence"/>
</dbReference>
<proteinExistence type="predicted"/>
<accession>A0A329MVW3</accession>
<dbReference type="Pfam" id="PF00005">
    <property type="entry name" value="ABC_tran"/>
    <property type="match status" value="1"/>
</dbReference>
<name>A0A329MVW3_9BACL</name>
<feature type="domain" description="ABC transporter" evidence="1">
    <location>
        <begin position="69"/>
        <end position="114"/>
    </location>
</feature>
<evidence type="ECO:0000259" key="1">
    <source>
        <dbReference type="Pfam" id="PF00005"/>
    </source>
</evidence>
<dbReference type="GO" id="GO:0005524">
    <property type="term" value="F:ATP binding"/>
    <property type="evidence" value="ECO:0007669"/>
    <property type="project" value="InterPro"/>
</dbReference>
<evidence type="ECO:0000313" key="2">
    <source>
        <dbReference type="EMBL" id="RAV23414.1"/>
    </source>
</evidence>
<dbReference type="InterPro" id="IPR003439">
    <property type="entry name" value="ABC_transporter-like_ATP-bd"/>
</dbReference>
<dbReference type="SUPFAM" id="SSF52540">
    <property type="entry name" value="P-loop containing nucleoside triphosphate hydrolases"/>
    <property type="match status" value="1"/>
</dbReference>
<comment type="caution">
    <text evidence="2">The sequence shown here is derived from an EMBL/GenBank/DDBJ whole genome shotgun (WGS) entry which is preliminary data.</text>
</comment>
<dbReference type="OrthoDB" id="9802264at2"/>
<keyword evidence="3" id="KW-1185">Reference proteome</keyword>
<protein>
    <recommendedName>
        <fullName evidence="1">ABC transporter domain-containing protein</fullName>
    </recommendedName>
</protein>
<sequence>MGQKGGAGTFQRSYSLYGRKIIRTHAFWSFHFYTTIGENAAASTDYDEAQVWRSLDVSGIGDKVRGLSLNLKQHIYNHVELEGLDISGGEEQKLAIVRAYYKDSPIMILNEPTAATKESTSRV</sequence>
<organism evidence="2 3">
    <name type="scientific">Paenibacillus contaminans</name>
    <dbReference type="NCBI Taxonomy" id="450362"/>
    <lineage>
        <taxon>Bacteria</taxon>
        <taxon>Bacillati</taxon>
        <taxon>Bacillota</taxon>
        <taxon>Bacilli</taxon>
        <taxon>Bacillales</taxon>
        <taxon>Paenibacillaceae</taxon>
        <taxon>Paenibacillus</taxon>
    </lineage>
</organism>
<dbReference type="AlphaFoldDB" id="A0A329MVW3"/>
<dbReference type="InterPro" id="IPR027417">
    <property type="entry name" value="P-loop_NTPase"/>
</dbReference>
<gene>
    <name evidence="2" type="ORF">DQG23_04275</name>
</gene>
<dbReference type="GO" id="GO:0016887">
    <property type="term" value="F:ATP hydrolysis activity"/>
    <property type="evidence" value="ECO:0007669"/>
    <property type="project" value="InterPro"/>
</dbReference>
<reference evidence="2 3" key="1">
    <citation type="journal article" date="2009" name="Int. J. Syst. Evol. Microbiol.">
        <title>Paenibacillus contaminans sp. nov., isolated from a contaminated laboratory plate.</title>
        <authorList>
            <person name="Chou J.H."/>
            <person name="Lee J.H."/>
            <person name="Lin M.C."/>
            <person name="Chang P.S."/>
            <person name="Arun A.B."/>
            <person name="Young C.C."/>
            <person name="Chen W.M."/>
        </authorList>
    </citation>
    <scope>NUCLEOTIDE SEQUENCE [LARGE SCALE GENOMIC DNA]</scope>
    <source>
        <strain evidence="2 3">CKOBP-6</strain>
    </source>
</reference>
<dbReference type="EMBL" id="QMFB01000001">
    <property type="protein sequence ID" value="RAV23414.1"/>
    <property type="molecule type" value="Genomic_DNA"/>
</dbReference>
<dbReference type="Gene3D" id="3.40.50.300">
    <property type="entry name" value="P-loop containing nucleotide triphosphate hydrolases"/>
    <property type="match status" value="1"/>
</dbReference>